<accession>A0ABX0Y8N5</accession>
<evidence type="ECO:0000259" key="4">
    <source>
        <dbReference type="Pfam" id="PF02668"/>
    </source>
</evidence>
<keyword evidence="5" id="KW-0223">Dioxygenase</keyword>
<dbReference type="Proteomes" id="UP000746535">
    <property type="component" value="Unassembled WGS sequence"/>
</dbReference>
<evidence type="ECO:0000256" key="2">
    <source>
        <dbReference type="ARBA" id="ARBA00023002"/>
    </source>
</evidence>
<comment type="caution">
    <text evidence="5">The sequence shown here is derived from an EMBL/GenBank/DDBJ whole genome shotgun (WGS) entry which is preliminary data.</text>
</comment>
<dbReference type="EMBL" id="JAAVJI010000001">
    <property type="protein sequence ID" value="NJO99319.1"/>
    <property type="molecule type" value="Genomic_DNA"/>
</dbReference>
<dbReference type="InterPro" id="IPR042098">
    <property type="entry name" value="TauD-like_sf"/>
</dbReference>
<dbReference type="InterPro" id="IPR003819">
    <property type="entry name" value="TauD/TfdA-like"/>
</dbReference>
<reference evidence="5 6" key="1">
    <citation type="submission" date="2020-03" db="EMBL/GenBank/DDBJ databases">
        <authorList>
            <person name="Wang L."/>
            <person name="He N."/>
            <person name="Li Y."/>
            <person name="Fang Y."/>
            <person name="Zhang F."/>
        </authorList>
    </citation>
    <scope>NUCLEOTIDE SEQUENCE [LARGE SCALE GENOMIC DNA]</scope>
    <source>
        <strain evidence="6">hsmgli-8</strain>
    </source>
</reference>
<proteinExistence type="predicted"/>
<dbReference type="PANTHER" id="PTHR10696">
    <property type="entry name" value="GAMMA-BUTYROBETAINE HYDROXYLASE-RELATED"/>
    <property type="match status" value="1"/>
</dbReference>
<dbReference type="Pfam" id="PF02668">
    <property type="entry name" value="TauD"/>
    <property type="match status" value="1"/>
</dbReference>
<dbReference type="SUPFAM" id="SSF51197">
    <property type="entry name" value="Clavaminate synthase-like"/>
    <property type="match status" value="1"/>
</dbReference>
<evidence type="ECO:0000313" key="5">
    <source>
        <dbReference type="EMBL" id="NJO99319.1"/>
    </source>
</evidence>
<dbReference type="GO" id="GO:0051213">
    <property type="term" value="F:dioxygenase activity"/>
    <property type="evidence" value="ECO:0007669"/>
    <property type="project" value="UniProtKB-KW"/>
</dbReference>
<keyword evidence="2" id="KW-0560">Oxidoreductase</keyword>
<dbReference type="PANTHER" id="PTHR10696:SF56">
    <property type="entry name" value="TAUD_TFDA-LIKE DOMAIN-CONTAINING PROTEIN"/>
    <property type="match status" value="1"/>
</dbReference>
<name>A0ABX0Y8N5_9PSED</name>
<feature type="domain" description="TauD/TfdA-like" evidence="4">
    <location>
        <begin position="39"/>
        <end position="325"/>
    </location>
</feature>
<evidence type="ECO:0000256" key="3">
    <source>
        <dbReference type="ARBA" id="ARBA00023194"/>
    </source>
</evidence>
<evidence type="ECO:0000313" key="6">
    <source>
        <dbReference type="Proteomes" id="UP000746535"/>
    </source>
</evidence>
<gene>
    <name evidence="5" type="ORF">HBH25_00340</name>
</gene>
<keyword evidence="6" id="KW-1185">Reference proteome</keyword>
<protein>
    <submittedName>
        <fullName evidence="5">TauD/TfdA family dioxygenase</fullName>
    </submittedName>
</protein>
<evidence type="ECO:0000256" key="1">
    <source>
        <dbReference type="ARBA" id="ARBA00001954"/>
    </source>
</evidence>
<sequence>MSVALSSAPQALPVAATALPEQQLSHGGTRLTVLTAPSPEVDLLDPGLHTQINAALARDGGVLLRGFSAMSIQRFHDFAKGFGAPLLSYEFGSTPRSEVEKGVYSSTEYPKHQWIPQHNEQAYTTQWPMKIWFYCDVAPTDRGQTPVADSRAIFRYLDPALRERFEARELMYVRNFGSGLDLPWEQVFNTEDPAQVEAYCREHGIEWEWLEDDCLRIRQRCQAVTRHPQTGEKVWFNQAHLFHISALDAATREALLEIVDEEDLPRNVFYGDGEPIADADLDHVRAVYAAHRLDFPWQQGDVMMLDNMLMTHGRAPFSGDRRVVVAMAQGHSWDKQA</sequence>
<keyword evidence="3" id="KW-0045">Antibiotic biosynthesis</keyword>
<organism evidence="5 6">
    <name type="scientific">Pseudomonas quercus</name>
    <dbReference type="NCBI Taxonomy" id="2722792"/>
    <lineage>
        <taxon>Bacteria</taxon>
        <taxon>Pseudomonadati</taxon>
        <taxon>Pseudomonadota</taxon>
        <taxon>Gammaproteobacteria</taxon>
        <taxon>Pseudomonadales</taxon>
        <taxon>Pseudomonadaceae</taxon>
        <taxon>Pseudomonas</taxon>
    </lineage>
</organism>
<comment type="cofactor">
    <cofactor evidence="1">
        <name>Fe(2+)</name>
        <dbReference type="ChEBI" id="CHEBI:29033"/>
    </cofactor>
</comment>
<dbReference type="InterPro" id="IPR050411">
    <property type="entry name" value="AlphaKG_dependent_hydroxylases"/>
</dbReference>
<dbReference type="Gene3D" id="3.60.130.10">
    <property type="entry name" value="Clavaminate synthase-like"/>
    <property type="match status" value="1"/>
</dbReference>
<dbReference type="RefSeq" id="WP_168080378.1">
    <property type="nucleotide sequence ID" value="NZ_JAAVJI010000001.1"/>
</dbReference>